<accession>A0A4R9ADL6</accession>
<dbReference type="OrthoDB" id="8210007at2"/>
<comment type="caution">
    <text evidence="2">The sequence shown here is derived from an EMBL/GenBank/DDBJ whole genome shotgun (WGS) entry which is preliminary data.</text>
</comment>
<organism evidence="2 3">
    <name type="scientific">Cryobacterium suzukii</name>
    <dbReference type="NCBI Taxonomy" id="1259198"/>
    <lineage>
        <taxon>Bacteria</taxon>
        <taxon>Bacillati</taxon>
        <taxon>Actinomycetota</taxon>
        <taxon>Actinomycetes</taxon>
        <taxon>Micrococcales</taxon>
        <taxon>Microbacteriaceae</taxon>
        <taxon>Cryobacterium</taxon>
    </lineage>
</organism>
<reference evidence="2 3" key="1">
    <citation type="submission" date="2019-03" db="EMBL/GenBank/DDBJ databases">
        <title>Genomics of glacier-inhabiting Cryobacterium strains.</title>
        <authorList>
            <person name="Liu Q."/>
            <person name="Xin Y.-H."/>
        </authorList>
    </citation>
    <scope>NUCLEOTIDE SEQUENCE [LARGE SCALE GENOMIC DNA]</scope>
    <source>
        <strain evidence="2 3">Sr39</strain>
    </source>
</reference>
<dbReference type="Gene3D" id="1.10.101.10">
    <property type="entry name" value="PGBD-like superfamily/PGBD"/>
    <property type="match status" value="1"/>
</dbReference>
<keyword evidence="3" id="KW-1185">Reference proteome</keyword>
<sequence>MVAARSTGASAVHTGGDLMQNPSICAPKSKRGTRFSTVSAVLLALGFALIPATGASAATTLCTTTLQEGSNGSCVISLQGRLNELGGTLAVDGAFGPATEDAVMAFQGRSRIGFDGIVGATTRSYLNNPGSVNLNRVSSTTVTNYINAVFGANAPTARKIASCESGLNEIAVNNNTNGSSDLGVFQMNTVHAGSDRTTFIHDMLFYQANIQKAHSLFVSSGGFGPWYSSQSCWG</sequence>
<dbReference type="Proteomes" id="UP000298170">
    <property type="component" value="Unassembled WGS sequence"/>
</dbReference>
<name>A0A4R9ADL6_9MICO</name>
<evidence type="ECO:0000313" key="2">
    <source>
        <dbReference type="EMBL" id="TFD58871.1"/>
    </source>
</evidence>
<dbReference type="EMBL" id="SOHJ01000011">
    <property type="protein sequence ID" value="TFD58871.1"/>
    <property type="molecule type" value="Genomic_DNA"/>
</dbReference>
<dbReference type="InterPro" id="IPR036365">
    <property type="entry name" value="PGBD-like_sf"/>
</dbReference>
<dbReference type="InterPro" id="IPR023346">
    <property type="entry name" value="Lysozyme-like_dom_sf"/>
</dbReference>
<dbReference type="SUPFAM" id="SSF47090">
    <property type="entry name" value="PGBD-like"/>
    <property type="match status" value="1"/>
</dbReference>
<gene>
    <name evidence="2" type="ORF">E3T39_10900</name>
</gene>
<dbReference type="InterPro" id="IPR002477">
    <property type="entry name" value="Peptidoglycan-bd-like"/>
</dbReference>
<feature type="domain" description="Peptidoglycan binding-like" evidence="1">
    <location>
        <begin position="72"/>
        <end position="123"/>
    </location>
</feature>
<dbReference type="RefSeq" id="WP_134515191.1">
    <property type="nucleotide sequence ID" value="NZ_SOHJ01000011.1"/>
</dbReference>
<dbReference type="Pfam" id="PF01471">
    <property type="entry name" value="PG_binding_1"/>
    <property type="match status" value="1"/>
</dbReference>
<evidence type="ECO:0000259" key="1">
    <source>
        <dbReference type="Pfam" id="PF01471"/>
    </source>
</evidence>
<protein>
    <recommendedName>
        <fullName evidence="1">Peptidoglycan binding-like domain-containing protein</fullName>
    </recommendedName>
</protein>
<evidence type="ECO:0000313" key="3">
    <source>
        <dbReference type="Proteomes" id="UP000298170"/>
    </source>
</evidence>
<dbReference type="SUPFAM" id="SSF53955">
    <property type="entry name" value="Lysozyme-like"/>
    <property type="match status" value="1"/>
</dbReference>
<proteinExistence type="predicted"/>
<dbReference type="InterPro" id="IPR036366">
    <property type="entry name" value="PGBDSf"/>
</dbReference>
<dbReference type="Gene3D" id="1.10.530.10">
    <property type="match status" value="1"/>
</dbReference>
<dbReference type="AlphaFoldDB" id="A0A4R9ADL6"/>